<gene>
    <name evidence="2" type="ORF">RFULGI_LOCUS5825</name>
</gene>
<comment type="caution">
    <text evidence="2">The sequence shown here is derived from an EMBL/GenBank/DDBJ whole genome shotgun (WGS) entry which is preliminary data.</text>
</comment>
<dbReference type="EMBL" id="CAJVPZ010006988">
    <property type="protein sequence ID" value="CAG8580419.1"/>
    <property type="molecule type" value="Genomic_DNA"/>
</dbReference>
<evidence type="ECO:0000313" key="3">
    <source>
        <dbReference type="Proteomes" id="UP000789396"/>
    </source>
</evidence>
<dbReference type="AlphaFoldDB" id="A0A9N9BWK7"/>
<organism evidence="2 3">
    <name type="scientific">Racocetra fulgida</name>
    <dbReference type="NCBI Taxonomy" id="60492"/>
    <lineage>
        <taxon>Eukaryota</taxon>
        <taxon>Fungi</taxon>
        <taxon>Fungi incertae sedis</taxon>
        <taxon>Mucoromycota</taxon>
        <taxon>Glomeromycotina</taxon>
        <taxon>Glomeromycetes</taxon>
        <taxon>Diversisporales</taxon>
        <taxon>Gigasporaceae</taxon>
        <taxon>Racocetra</taxon>
    </lineage>
</organism>
<proteinExistence type="predicted"/>
<reference evidence="2" key="1">
    <citation type="submission" date="2021-06" db="EMBL/GenBank/DDBJ databases">
        <authorList>
            <person name="Kallberg Y."/>
            <person name="Tangrot J."/>
            <person name="Rosling A."/>
        </authorList>
    </citation>
    <scope>NUCLEOTIDE SEQUENCE</scope>
    <source>
        <strain evidence="2">IN212</strain>
    </source>
</reference>
<protein>
    <submittedName>
        <fullName evidence="2">16168_t:CDS:1</fullName>
    </submittedName>
</protein>
<sequence>PNNTNVAEAAHALNNQCEKGYKLDKERFTMINIHQQYNIPQQGFTESEDTNESSNEGSSKSDKLEYLEQKLALKECELDLQERGKSSFN</sequence>
<dbReference type="OrthoDB" id="2447531at2759"/>
<name>A0A9N9BWK7_9GLOM</name>
<accession>A0A9N9BWK7</accession>
<feature type="region of interest" description="Disordered" evidence="1">
    <location>
        <begin position="39"/>
        <end position="63"/>
    </location>
</feature>
<evidence type="ECO:0000256" key="1">
    <source>
        <dbReference type="SAM" id="MobiDB-lite"/>
    </source>
</evidence>
<keyword evidence="3" id="KW-1185">Reference proteome</keyword>
<dbReference type="Proteomes" id="UP000789396">
    <property type="component" value="Unassembled WGS sequence"/>
</dbReference>
<feature type="non-terminal residue" evidence="2">
    <location>
        <position position="1"/>
    </location>
</feature>
<evidence type="ECO:0000313" key="2">
    <source>
        <dbReference type="EMBL" id="CAG8580419.1"/>
    </source>
</evidence>